<comment type="caution">
    <text evidence="1">The sequence shown here is derived from an EMBL/GenBank/DDBJ whole genome shotgun (WGS) entry which is preliminary data.</text>
</comment>
<name>A0A133VNN7_9EURY</name>
<accession>A0A133VNN7</accession>
<dbReference type="EMBL" id="LHYK01000013">
    <property type="protein sequence ID" value="KXB08072.1"/>
    <property type="molecule type" value="Genomic_DNA"/>
</dbReference>
<protein>
    <recommendedName>
        <fullName evidence="3">GxxExxY protein</fullName>
    </recommendedName>
</protein>
<evidence type="ECO:0000313" key="2">
    <source>
        <dbReference type="Proteomes" id="UP000070256"/>
    </source>
</evidence>
<dbReference type="AlphaFoldDB" id="A0A133VNN7"/>
<organism evidence="1 2">
    <name type="scientific">candidate division MSBL1 archaeon SCGC-AAA385D11</name>
    <dbReference type="NCBI Taxonomy" id="1698286"/>
    <lineage>
        <taxon>Archaea</taxon>
        <taxon>Methanobacteriati</taxon>
        <taxon>Methanobacteriota</taxon>
        <taxon>candidate division MSBL1</taxon>
    </lineage>
</organism>
<keyword evidence="2" id="KW-1185">Reference proteome</keyword>
<gene>
    <name evidence="1" type="ORF">AKJ58_00965</name>
</gene>
<reference evidence="1 2" key="1">
    <citation type="journal article" date="2016" name="Sci. Rep.">
        <title>Metabolic traits of an uncultured archaeal lineage -MSBL1- from brine pools of the Red Sea.</title>
        <authorList>
            <person name="Mwirichia R."/>
            <person name="Alam I."/>
            <person name="Rashid M."/>
            <person name="Vinu M."/>
            <person name="Ba-Alawi W."/>
            <person name="Anthony Kamau A."/>
            <person name="Kamanda Ngugi D."/>
            <person name="Goker M."/>
            <person name="Klenk H.P."/>
            <person name="Bajic V."/>
            <person name="Stingl U."/>
        </authorList>
    </citation>
    <scope>NUCLEOTIDE SEQUENCE [LARGE SCALE GENOMIC DNA]</scope>
    <source>
        <strain evidence="1">SCGC-AAA385D11</strain>
    </source>
</reference>
<dbReference type="Proteomes" id="UP000070256">
    <property type="component" value="Unassembled WGS sequence"/>
</dbReference>
<proteinExistence type="predicted"/>
<evidence type="ECO:0008006" key="3">
    <source>
        <dbReference type="Google" id="ProtNLM"/>
    </source>
</evidence>
<sequence length="164" mass="19311">MFGGGLFQEVVGLVDQWIPEKEYGHENKFQDVLGDFLRNKLRYQYQKRIPVNVRKNVHGIQVDVLVNKNIPIEMKRNLNKAQWRALDSEVGDYLNIYNSLIVVICGVEKEEVIDDLTNKYQGDQWGFTPQNLVVRVKRRKNYGKKPKKRTTPRRRIGFHVEDIL</sequence>
<evidence type="ECO:0000313" key="1">
    <source>
        <dbReference type="EMBL" id="KXB08072.1"/>
    </source>
</evidence>